<gene>
    <name evidence="2" type="ORF">CUN60_01345</name>
</gene>
<accession>A0A2I7N3H2</accession>
<dbReference type="KEGG" id="nba:CUN60_01345"/>
<dbReference type="CDD" id="cd21133">
    <property type="entry name" value="EVE"/>
    <property type="match status" value="1"/>
</dbReference>
<dbReference type="InterPro" id="IPR052181">
    <property type="entry name" value="5hmC_binding"/>
</dbReference>
<keyword evidence="3" id="KW-1185">Reference proteome</keyword>
<dbReference type="InterPro" id="IPR015947">
    <property type="entry name" value="PUA-like_sf"/>
</dbReference>
<dbReference type="RefSeq" id="WP_102950302.1">
    <property type="nucleotide sequence ID" value="NZ_CP024847.1"/>
</dbReference>
<name>A0A2I7N3H2_9NEIS</name>
<proteinExistence type="predicted"/>
<dbReference type="InterPro" id="IPR002740">
    <property type="entry name" value="EVE_domain"/>
</dbReference>
<dbReference type="OrthoDB" id="9791347at2"/>
<organism evidence="2 3">
    <name type="scientific">Aquella oligotrophica</name>
    <dbReference type="NCBI Taxonomy" id="2067065"/>
    <lineage>
        <taxon>Bacteria</taxon>
        <taxon>Pseudomonadati</taxon>
        <taxon>Pseudomonadota</taxon>
        <taxon>Betaproteobacteria</taxon>
        <taxon>Neisseriales</taxon>
        <taxon>Neisseriaceae</taxon>
        <taxon>Aquella</taxon>
    </lineage>
</organism>
<evidence type="ECO:0000313" key="3">
    <source>
        <dbReference type="Proteomes" id="UP000236655"/>
    </source>
</evidence>
<dbReference type="EMBL" id="CP024847">
    <property type="protein sequence ID" value="AUR51002.1"/>
    <property type="molecule type" value="Genomic_DNA"/>
</dbReference>
<feature type="domain" description="EVE" evidence="1">
    <location>
        <begin position="2"/>
        <end position="149"/>
    </location>
</feature>
<dbReference type="Gene3D" id="3.10.590.10">
    <property type="entry name" value="ph1033 like domains"/>
    <property type="match status" value="1"/>
</dbReference>
<evidence type="ECO:0000259" key="1">
    <source>
        <dbReference type="Pfam" id="PF01878"/>
    </source>
</evidence>
<dbReference type="SUPFAM" id="SSF88697">
    <property type="entry name" value="PUA domain-like"/>
    <property type="match status" value="1"/>
</dbReference>
<dbReference type="AlphaFoldDB" id="A0A2I7N3H2"/>
<reference evidence="3" key="1">
    <citation type="submission" date="2017-11" db="EMBL/GenBank/DDBJ databases">
        <authorList>
            <person name="Chan K.G."/>
            <person name="Lee L.S."/>
        </authorList>
    </citation>
    <scope>NUCLEOTIDE SEQUENCE [LARGE SCALE GENOMIC DNA]</scope>
    <source>
        <strain evidence="3">DSM 100970</strain>
    </source>
</reference>
<dbReference type="Proteomes" id="UP000236655">
    <property type="component" value="Chromosome"/>
</dbReference>
<dbReference type="Pfam" id="PF01878">
    <property type="entry name" value="EVE"/>
    <property type="match status" value="1"/>
</dbReference>
<dbReference type="PANTHER" id="PTHR14087:SF7">
    <property type="entry name" value="THYMOCYTE NUCLEAR PROTEIN 1"/>
    <property type="match status" value="1"/>
</dbReference>
<sequence length="157" mass="18622">MQYWLMKSEPGEVSIDDLQNMPEQKVEWFGIRNYQARNFMRDQMKIGDLAIFWHSSCKEPGIYGIVEICSDAHPDSLQFDPNSDYYEPKSTTDKAVWWCVDVKFIKKTRYISIQELRTYPELEEMRVLQKGNRLSITPVTDKEWQFIGKLLDQKIKS</sequence>
<dbReference type="InterPro" id="IPR047197">
    <property type="entry name" value="THYN1-like_EVE"/>
</dbReference>
<dbReference type="PANTHER" id="PTHR14087">
    <property type="entry name" value="THYMOCYTE NUCLEAR PROTEIN 1"/>
    <property type="match status" value="1"/>
</dbReference>
<evidence type="ECO:0000313" key="2">
    <source>
        <dbReference type="EMBL" id="AUR51002.1"/>
    </source>
</evidence>
<protein>
    <submittedName>
        <fullName evidence="2">EVE domain-containing protein</fullName>
    </submittedName>
</protein>